<dbReference type="Gene3D" id="1.25.40.20">
    <property type="entry name" value="Ankyrin repeat-containing domain"/>
    <property type="match status" value="1"/>
</dbReference>
<dbReference type="OrthoDB" id="7163289at2"/>
<gene>
    <name evidence="4" type="ORF">phytr_3790</name>
</gene>
<reference evidence="4 5" key="1">
    <citation type="submission" date="2018-03" db="EMBL/GenBank/DDBJ databases">
        <title>A gene transfer event suggests a long-term partnership between eustigmatophyte algae and a novel lineage of endosymbiotic bacteria.</title>
        <authorList>
            <person name="Yurchenko T."/>
            <person name="Sevcikova T."/>
            <person name="Pribyl P."/>
            <person name="El Karkouri K."/>
            <person name="Klimes V."/>
            <person name="Amaral R."/>
            <person name="Zbrankova V."/>
            <person name="Kim E."/>
            <person name="Raoult D."/>
            <person name="Santos L.M.A."/>
            <person name="Elias M."/>
        </authorList>
    </citation>
    <scope>NUCLEOTIDE SEQUENCE [LARGE SCALE GENOMIC DNA]</scope>
    <source>
        <strain evidence="4">CCALA 838</strain>
    </source>
</reference>
<feature type="repeat" description="ANK" evidence="3">
    <location>
        <begin position="14"/>
        <end position="46"/>
    </location>
</feature>
<name>A0A2P1P7S9_9RICK</name>
<keyword evidence="5" id="KW-1185">Reference proteome</keyword>
<dbReference type="Pfam" id="PF00023">
    <property type="entry name" value="Ank"/>
    <property type="match status" value="1"/>
</dbReference>
<dbReference type="SMR" id="A0A2P1P7S9"/>
<sequence length="164" mass="18130">MSLGIVDFDQTTKYGDTALDLAIKNNKLESIEALLSGGAKIEKFDGTVLGVSSTPLILAVNLSKLEVVKLLLKYKPDVNILDSLGYTPLQNLFSKPRYNKVDLEIAKLLVEHGANIDVITPDGKKLEDLVRKGKKPELIDLLKECYAKNEEKQKNNITVSKSFV</sequence>
<dbReference type="SUPFAM" id="SSF48403">
    <property type="entry name" value="Ankyrin repeat"/>
    <property type="match status" value="1"/>
</dbReference>
<organism evidence="4 5">
    <name type="scientific">Candidatus Phycorickettsia trachydisci</name>
    <dbReference type="NCBI Taxonomy" id="2115978"/>
    <lineage>
        <taxon>Bacteria</taxon>
        <taxon>Pseudomonadati</taxon>
        <taxon>Pseudomonadota</taxon>
        <taxon>Alphaproteobacteria</taxon>
        <taxon>Rickettsiales</taxon>
        <taxon>Rickettsiaceae</taxon>
        <taxon>Candidatus Phycorickettsia</taxon>
    </lineage>
</organism>
<dbReference type="AlphaFoldDB" id="A0A2P1P7S9"/>
<dbReference type="KEGG" id="ptc:phytr_3790"/>
<protein>
    <submittedName>
        <fullName evidence="4">LmrCD-specific DARPin</fullName>
    </submittedName>
</protein>
<keyword evidence="1" id="KW-0677">Repeat</keyword>
<feature type="repeat" description="ANK" evidence="3">
    <location>
        <begin position="51"/>
        <end position="83"/>
    </location>
</feature>
<dbReference type="Pfam" id="PF12796">
    <property type="entry name" value="Ank_2"/>
    <property type="match status" value="1"/>
</dbReference>
<accession>A0A2P1P7S9</accession>
<dbReference type="InterPro" id="IPR002110">
    <property type="entry name" value="Ankyrin_rpt"/>
</dbReference>
<dbReference type="RefSeq" id="WP_106874197.1">
    <property type="nucleotide sequence ID" value="NZ_CP027845.1"/>
</dbReference>
<dbReference type="EMBL" id="CP027845">
    <property type="protein sequence ID" value="AVP87330.1"/>
    <property type="molecule type" value="Genomic_DNA"/>
</dbReference>
<evidence type="ECO:0000256" key="1">
    <source>
        <dbReference type="ARBA" id="ARBA00022737"/>
    </source>
</evidence>
<dbReference type="SMART" id="SM00248">
    <property type="entry name" value="ANK"/>
    <property type="match status" value="3"/>
</dbReference>
<evidence type="ECO:0000313" key="5">
    <source>
        <dbReference type="Proteomes" id="UP000241762"/>
    </source>
</evidence>
<dbReference type="PROSITE" id="PS50297">
    <property type="entry name" value="ANK_REP_REGION"/>
    <property type="match status" value="2"/>
</dbReference>
<evidence type="ECO:0000256" key="2">
    <source>
        <dbReference type="ARBA" id="ARBA00023043"/>
    </source>
</evidence>
<dbReference type="PROSITE" id="PS50088">
    <property type="entry name" value="ANK_REPEAT"/>
    <property type="match status" value="2"/>
</dbReference>
<proteinExistence type="predicted"/>
<keyword evidence="2 3" id="KW-0040">ANK repeat</keyword>
<evidence type="ECO:0000313" key="4">
    <source>
        <dbReference type="EMBL" id="AVP87330.1"/>
    </source>
</evidence>
<dbReference type="PANTHER" id="PTHR24134:SF9">
    <property type="entry name" value="ANKYRIN REPEAT AND SOCS BOX PROTEIN 8"/>
    <property type="match status" value="1"/>
</dbReference>
<evidence type="ECO:0000256" key="3">
    <source>
        <dbReference type="PROSITE-ProRule" id="PRU00023"/>
    </source>
</evidence>
<dbReference type="PANTHER" id="PTHR24134">
    <property type="entry name" value="ANKYRIN REPEAT-CONTAINING PROTEIN DDB_G0279043"/>
    <property type="match status" value="1"/>
</dbReference>
<dbReference type="Proteomes" id="UP000241762">
    <property type="component" value="Chromosome"/>
</dbReference>
<dbReference type="InterPro" id="IPR036770">
    <property type="entry name" value="Ankyrin_rpt-contain_sf"/>
</dbReference>